<protein>
    <submittedName>
        <fullName evidence="1">Uncharacterized protein</fullName>
    </submittedName>
</protein>
<dbReference type="EMBL" id="LQWZ01000033">
    <property type="protein sequence ID" value="OAH54750.1"/>
    <property type="molecule type" value="Genomic_DNA"/>
</dbReference>
<proteinExistence type="predicted"/>
<dbReference type="Proteomes" id="UP000077271">
    <property type="component" value="Unassembled WGS sequence"/>
</dbReference>
<sequence>MNEQIQQWIDMVQDKFGLGSFTRYTTTTAYEKNDLNETDYTLTMEWLPPGFEDRMEEDLNPEGTAVIEIDVKTGRLKTAIFSGGKAPQRGLSFLTGDKDEIVRWIEQEMGWTYGEQFIDTESTHTFSFRTAYKGTPLSPEGSIHVSLDDEKKLTFYSVQGSVPRQVQEEEFTLTLGNVETIAFTRLIFCEVPSKDEEKWLPVYIIDEQFISNTTGEPMEDEKEAFEWKTKKNMEVKRKLIQFAPAPIDEETIFHFPPHPDTKPITKKGRSKVIENSVRFLQSYSPKESGQWVMTDMKRKNGMIEVGLMNKTDITVIPRTWKLFFNKDSYDVIHYQDNNWMHDQFGEYEKAEKASISKEEAFKKIKPYLQMKPVYVYDGETYRLCGQMDCRSAIHAANGEVIHFD</sequence>
<comment type="caution">
    <text evidence="1">The sequence shown here is derived from an EMBL/GenBank/DDBJ whole genome shotgun (WGS) entry which is preliminary data.</text>
</comment>
<dbReference type="RefSeq" id="WP_018394453.1">
    <property type="nucleotide sequence ID" value="NZ_LQWZ01000033.1"/>
</dbReference>
<reference evidence="1 2" key="1">
    <citation type="submission" date="2016-01" db="EMBL/GenBank/DDBJ databases">
        <title>Investigation of taxonomic status of Bacillus aminovorans.</title>
        <authorList>
            <person name="Verma A."/>
            <person name="Pal Y."/>
            <person name="Krishnamurthi S."/>
        </authorList>
    </citation>
    <scope>NUCLEOTIDE SEQUENCE [LARGE SCALE GENOMIC DNA]</scope>
    <source>
        <strain evidence="1 2">DSM 4337</strain>
    </source>
</reference>
<evidence type="ECO:0000313" key="1">
    <source>
        <dbReference type="EMBL" id="OAH54750.1"/>
    </source>
</evidence>
<organism evidence="1 2">
    <name type="scientific">Domibacillus aminovorans</name>
    <dbReference type="NCBI Taxonomy" id="29332"/>
    <lineage>
        <taxon>Bacteria</taxon>
        <taxon>Bacillati</taxon>
        <taxon>Bacillota</taxon>
        <taxon>Bacilli</taxon>
        <taxon>Bacillales</taxon>
        <taxon>Bacillaceae</taxon>
        <taxon>Domibacillus</taxon>
    </lineage>
</organism>
<dbReference type="AlphaFoldDB" id="A0A177KMX0"/>
<name>A0A177KMX0_9BACI</name>
<accession>A0A177KMX0</accession>
<gene>
    <name evidence="1" type="ORF">AWH48_09210</name>
</gene>
<dbReference type="OrthoDB" id="2431483at2"/>
<evidence type="ECO:0000313" key="2">
    <source>
        <dbReference type="Proteomes" id="UP000077271"/>
    </source>
</evidence>